<reference evidence="5 6" key="1">
    <citation type="submission" date="2019-10" db="EMBL/GenBank/DDBJ databases">
        <title>Assembly and Annotation for the nematode Trichostrongylus colubriformis.</title>
        <authorList>
            <person name="Martin J."/>
        </authorList>
    </citation>
    <scope>NUCLEOTIDE SEQUENCE [LARGE SCALE GENOMIC DNA]</scope>
    <source>
        <strain evidence="5">G859</strain>
        <tissue evidence="5">Whole worm</tissue>
    </source>
</reference>
<name>A0AAN8G656_TRICO</name>
<keyword evidence="6" id="KW-1185">Reference proteome</keyword>
<dbReference type="PANTHER" id="PTHR21275:SF1">
    <property type="entry name" value="RWD DOMAIN-CONTAINING PROTEIN 4"/>
    <property type="match status" value="1"/>
</dbReference>
<dbReference type="Gene3D" id="1.25.70.10">
    <property type="entry name" value="Transcription termination factor 3, mitochondrial"/>
    <property type="match status" value="1"/>
</dbReference>
<dbReference type="Proteomes" id="UP001331761">
    <property type="component" value="Unassembled WGS sequence"/>
</dbReference>
<feature type="compositionally biased region" description="Basic and acidic residues" evidence="3">
    <location>
        <begin position="127"/>
        <end position="137"/>
    </location>
</feature>
<feature type="compositionally biased region" description="Basic and acidic residues" evidence="3">
    <location>
        <begin position="201"/>
        <end position="226"/>
    </location>
</feature>
<feature type="region of interest" description="Disordered" evidence="3">
    <location>
        <begin position="114"/>
        <end position="137"/>
    </location>
</feature>
<dbReference type="InterPro" id="IPR042770">
    <property type="entry name" value="RWDD4"/>
</dbReference>
<keyword evidence="2" id="KW-0809">Transit peptide</keyword>
<dbReference type="InterPro" id="IPR016135">
    <property type="entry name" value="UBQ-conjugating_enzyme/RWD"/>
</dbReference>
<proteinExistence type="inferred from homology"/>
<protein>
    <submittedName>
        <fullName evidence="5">mTERF domain-containing protein 1 mitochondrial</fullName>
    </submittedName>
</protein>
<dbReference type="EMBL" id="WIXE01002844">
    <property type="protein sequence ID" value="KAK5984460.1"/>
    <property type="molecule type" value="Genomic_DNA"/>
</dbReference>
<accession>A0AAN8G656</accession>
<dbReference type="PROSITE" id="PS50908">
    <property type="entry name" value="RWD"/>
    <property type="match status" value="1"/>
</dbReference>
<dbReference type="InterPro" id="IPR006575">
    <property type="entry name" value="RWD_dom"/>
</dbReference>
<dbReference type="AlphaFoldDB" id="A0AAN8G656"/>
<dbReference type="PANTHER" id="PTHR21275">
    <property type="entry name" value="RWD DOMAIN-CONTAINING PROTEIN 4"/>
    <property type="match status" value="1"/>
</dbReference>
<dbReference type="InterPro" id="IPR003690">
    <property type="entry name" value="MTERF"/>
</dbReference>
<dbReference type="InterPro" id="IPR038538">
    <property type="entry name" value="MTERF_sf"/>
</dbReference>
<evidence type="ECO:0000259" key="4">
    <source>
        <dbReference type="PROSITE" id="PS50908"/>
    </source>
</evidence>
<dbReference type="Pfam" id="PF05773">
    <property type="entry name" value="RWD"/>
    <property type="match status" value="1"/>
</dbReference>
<comment type="similarity">
    <text evidence="1">Belongs to the mTERF family.</text>
</comment>
<evidence type="ECO:0000256" key="3">
    <source>
        <dbReference type="SAM" id="MobiDB-lite"/>
    </source>
</evidence>
<evidence type="ECO:0000313" key="5">
    <source>
        <dbReference type="EMBL" id="KAK5984460.1"/>
    </source>
</evidence>
<evidence type="ECO:0000313" key="6">
    <source>
        <dbReference type="Proteomes" id="UP001331761"/>
    </source>
</evidence>
<comment type="caution">
    <text evidence="5">The sequence shown here is derived from an EMBL/GenBank/DDBJ whole genome shotgun (WGS) entry which is preliminary data.</text>
</comment>
<dbReference type="Pfam" id="PF02536">
    <property type="entry name" value="mTERF"/>
    <property type="match status" value="1"/>
</dbReference>
<gene>
    <name evidence="5" type="ORF">GCK32_003123</name>
</gene>
<organism evidence="5 6">
    <name type="scientific">Trichostrongylus colubriformis</name>
    <name type="common">Black scour worm</name>
    <dbReference type="NCBI Taxonomy" id="6319"/>
    <lineage>
        <taxon>Eukaryota</taxon>
        <taxon>Metazoa</taxon>
        <taxon>Ecdysozoa</taxon>
        <taxon>Nematoda</taxon>
        <taxon>Chromadorea</taxon>
        <taxon>Rhabditida</taxon>
        <taxon>Rhabditina</taxon>
        <taxon>Rhabditomorpha</taxon>
        <taxon>Strongyloidea</taxon>
        <taxon>Trichostrongylidae</taxon>
        <taxon>Trichostrongylus</taxon>
    </lineage>
</organism>
<evidence type="ECO:0000256" key="1">
    <source>
        <dbReference type="ARBA" id="ARBA00007692"/>
    </source>
</evidence>
<evidence type="ECO:0000256" key="2">
    <source>
        <dbReference type="ARBA" id="ARBA00022946"/>
    </source>
</evidence>
<dbReference type="SMART" id="SM00733">
    <property type="entry name" value="Mterf"/>
    <property type="match status" value="6"/>
</dbReference>
<dbReference type="GO" id="GO:0003676">
    <property type="term" value="F:nucleic acid binding"/>
    <property type="evidence" value="ECO:0007669"/>
    <property type="project" value="InterPro"/>
</dbReference>
<sequence>MAVNEEQAVEMEVLQSIYGADSNFKAIGDNRVQYKFGVDTSKSFVVEIEWPPEYPTVPPKINMDVFYNSNIADNVRQDIKNKLLEVAKDNDGMAVTFTLIDYVSSNFEEITSNWDVKQPSPEADTNAEERRTARDEPLTKAAKRRLWDRNEGTAKERGSDWIDILKHLAQMFSSKLLRMVLRCQIRSTWVRESSVATEFVDSEHQKASTEEGPSRSGRPIDKEKEQVLRETRKRIKRWRARNAYLPEPAEESDEGSSEVGLRRISEVEFVQKVEEEEREWAERAEDLISNLSFVSADEQNGVKPPPPSTKWSELSPEQLELKRKTGKAVFRSIIYNEGELQGSDLNLPPSVANPHPFDPSKHAPPVYTRSVVPFVNRSPLLQALVDIGVNLFEVEQTTRVAGHLLRLDINEVKPKLQWLASLGFEVSDLGEYLTRNPFFLIQDLSDMQARVNYLTSMKFTNEDVCKIIKDFRYWLNVDVKTMDSRLGWIQQQFRLSGDEVRNLIRKEARVIMFGLGPLQRLVTLFNKELEFSPKEMKNILLNDPRVFMMDPKFLIASHAYLHRIMRLSNSIIAKHPFILRCSHSSIRTRHEFLKKLGRAVYEGAIVDDKVEDSSKDKNDCEPVPIEVFLDPSDEVFVRKAANSYLVVYNNFLRNH</sequence>
<dbReference type="SUPFAM" id="SSF54495">
    <property type="entry name" value="UBC-like"/>
    <property type="match status" value="1"/>
</dbReference>
<feature type="region of interest" description="Disordered" evidence="3">
    <location>
        <begin position="198"/>
        <end position="226"/>
    </location>
</feature>
<feature type="domain" description="RWD" evidence="4">
    <location>
        <begin position="9"/>
        <end position="110"/>
    </location>
</feature>
<dbReference type="SMART" id="SM00591">
    <property type="entry name" value="RWD"/>
    <property type="match status" value="1"/>
</dbReference>
<dbReference type="Gene3D" id="3.10.110.10">
    <property type="entry name" value="Ubiquitin Conjugating Enzyme"/>
    <property type="match status" value="1"/>
</dbReference>
<dbReference type="CDD" id="cd23817">
    <property type="entry name" value="RWD-RWDD4"/>
    <property type="match status" value="1"/>
</dbReference>